<sequence length="68" mass="7078">MATYARCHAVLAADAPGREVALRPAFEAAVADLQVASAAQRRRADEVVASLSRWWAVAGAIGGWDVAG</sequence>
<name>A0ABU5J8D7_9ACTN</name>
<reference evidence="1 2" key="1">
    <citation type="submission" date="2023-12" db="EMBL/GenBank/DDBJ databases">
        <title>Micromonospora sp. nov., isolated from Atacama Desert.</title>
        <authorList>
            <person name="Carro L."/>
            <person name="Golinska P."/>
            <person name="Klenk H.-P."/>
            <person name="Goodfellow M."/>
        </authorList>
    </citation>
    <scope>NUCLEOTIDE SEQUENCE [LARGE SCALE GENOMIC DNA]</scope>
    <source>
        <strain evidence="1 2">4G53</strain>
    </source>
</reference>
<dbReference type="Proteomes" id="UP001290101">
    <property type="component" value="Unassembled WGS sequence"/>
</dbReference>
<organism evidence="1 2">
    <name type="scientific">Micromonospora sicca</name>
    <dbReference type="NCBI Taxonomy" id="2202420"/>
    <lineage>
        <taxon>Bacteria</taxon>
        <taxon>Bacillati</taxon>
        <taxon>Actinomycetota</taxon>
        <taxon>Actinomycetes</taxon>
        <taxon>Micromonosporales</taxon>
        <taxon>Micromonosporaceae</taxon>
        <taxon>Micromonospora</taxon>
    </lineage>
</organism>
<dbReference type="EMBL" id="JAXOTQ010000005">
    <property type="protein sequence ID" value="MDZ5488826.1"/>
    <property type="molecule type" value="Genomic_DNA"/>
</dbReference>
<comment type="caution">
    <text evidence="1">The sequence shown here is derived from an EMBL/GenBank/DDBJ whole genome shotgun (WGS) entry which is preliminary data.</text>
</comment>
<protein>
    <submittedName>
        <fullName evidence="1">Uncharacterized protein</fullName>
    </submittedName>
</protein>
<keyword evidence="2" id="KW-1185">Reference proteome</keyword>
<evidence type="ECO:0000313" key="1">
    <source>
        <dbReference type="EMBL" id="MDZ5488826.1"/>
    </source>
</evidence>
<evidence type="ECO:0000313" key="2">
    <source>
        <dbReference type="Proteomes" id="UP001290101"/>
    </source>
</evidence>
<dbReference type="RefSeq" id="WP_322439308.1">
    <property type="nucleotide sequence ID" value="NZ_JAXOTQ010000005.1"/>
</dbReference>
<accession>A0ABU5J8D7</accession>
<proteinExistence type="predicted"/>
<gene>
    <name evidence="1" type="ORF">U2F25_04960</name>
</gene>